<proteinExistence type="inferred from homology"/>
<evidence type="ECO:0000313" key="9">
    <source>
        <dbReference type="EMBL" id="NGP88130.1"/>
    </source>
</evidence>
<evidence type="ECO:0000256" key="4">
    <source>
        <dbReference type="ARBA" id="ARBA00022801"/>
    </source>
</evidence>
<dbReference type="RefSeq" id="WP_165267541.1">
    <property type="nucleotide sequence ID" value="NZ_JAALLS010000007.1"/>
</dbReference>
<evidence type="ECO:0000256" key="6">
    <source>
        <dbReference type="ARBA" id="ARBA00023049"/>
    </source>
</evidence>
<sequence>MSEYRFRYLLVVVAFLFISSSVLQAQDKRFQFDPDISYDSEISSPAEFLGYELGSEYSLHSDVVKYLNYLSKVSDRISLKKYAETYEGRGLYFAVITSEENQDNIEELRNNNLALTDPANLGNDAATSIKSEQPITVWLSYNVHGNEASSSEAAMQTAYRLVAGMDAETKKMRSEAVTIIDPMLNPDGRDRYVYWYKSSRSAVLNSNADDIEHDEIWPGGRTNHYWFDLNRDWVWLVHPESRGRIATYQKWMPQVHLDLHEQGFNSNYFTMPGTTPRNHELPNDYEKWADVFGRGVIEEFDAHNINYATREAFDFFYPGYGSSYPSNMGAIGMLAEQGGHSRGGRSVETEDGYKLTLRQRVFDHYTNSIATVRTSIENRKPLLDYFHNAFSEDAKKGDVEAFILPNNDRAYTAELVDIMLQHGVEVEKATEGFEVDDAYSYWDGSSDRREFSKGSYLINTDQPRHIFLNTLMKRQLAIGDSVMYDMSTWSAPMAYNLDAAWSEDEVGVSTTKVTEAPVYENGVKNSGAQYAYVVDGKQRYTPNALAKLWDAGYRVRVAKKYFTHDGKRYSRGSLVVLLGRNYEKREAIVSDMQRIAKEAKVTIEGFDTGRMVSGMDLASRDSEPVDKPNVALMVDSPFSSYTAGQIWFLFDQWTEFGINRIRSDRLSYLDLDEYDVLVLPSAWGGFSSALDSTALDKLKGWVRDGGTLVATENAAEFMSKDQSGFTSVELADEPSNDKKEEKDTIKPAAYTTYAAREDSSGLKRIPGSAFQGHIDNTNPLAFGLPNKLFTLKFSDESLVPSTNWQVVGHYDKDPQSVLASGYASAENKKQVAGNAFAGVQPMGSGQVVFLLDNTQYRMFWVGPARMMQNAVMILHDM</sequence>
<dbReference type="GO" id="GO:0004181">
    <property type="term" value="F:metallocarboxypeptidase activity"/>
    <property type="evidence" value="ECO:0007669"/>
    <property type="project" value="InterPro"/>
</dbReference>
<keyword evidence="4" id="KW-0378">Hydrolase</keyword>
<dbReference type="GO" id="GO:0005615">
    <property type="term" value="C:extracellular space"/>
    <property type="evidence" value="ECO:0007669"/>
    <property type="project" value="TreeGrafter"/>
</dbReference>
<feature type="signal peptide" evidence="7">
    <location>
        <begin position="1"/>
        <end position="25"/>
    </location>
</feature>
<dbReference type="PANTHER" id="PTHR11705">
    <property type="entry name" value="PROTEASE FAMILY M14 CARBOXYPEPTIDASE A,B"/>
    <property type="match status" value="1"/>
</dbReference>
<evidence type="ECO:0000256" key="7">
    <source>
        <dbReference type="SAM" id="SignalP"/>
    </source>
</evidence>
<comment type="cofactor">
    <cofactor evidence="1">
        <name>Zn(2+)</name>
        <dbReference type="ChEBI" id="CHEBI:29105"/>
    </cofactor>
</comment>
<feature type="chain" id="PRO_5026861647" description="Peptidase M14 domain-containing protein" evidence="7">
    <location>
        <begin position="26"/>
        <end position="877"/>
    </location>
</feature>
<dbReference type="InterPro" id="IPR029062">
    <property type="entry name" value="Class_I_gatase-like"/>
</dbReference>
<evidence type="ECO:0000259" key="8">
    <source>
        <dbReference type="SMART" id="SM00631"/>
    </source>
</evidence>
<dbReference type="SUPFAM" id="SSF52317">
    <property type="entry name" value="Class I glutamine amidotransferase-like"/>
    <property type="match status" value="1"/>
</dbReference>
<dbReference type="GO" id="GO:0006508">
    <property type="term" value="P:proteolysis"/>
    <property type="evidence" value="ECO:0007669"/>
    <property type="project" value="UniProtKB-KW"/>
</dbReference>
<comment type="caution">
    <text evidence="9">The sequence shown here is derived from an EMBL/GenBank/DDBJ whole genome shotgun (WGS) entry which is preliminary data.</text>
</comment>
<evidence type="ECO:0000256" key="3">
    <source>
        <dbReference type="ARBA" id="ARBA00022670"/>
    </source>
</evidence>
<keyword evidence="6" id="KW-0482">Metalloprotease</keyword>
<dbReference type="Gene3D" id="3.40.630.10">
    <property type="entry name" value="Zn peptidases"/>
    <property type="match status" value="1"/>
</dbReference>
<dbReference type="SUPFAM" id="SSF53187">
    <property type="entry name" value="Zn-dependent exopeptidases"/>
    <property type="match status" value="1"/>
</dbReference>
<feature type="domain" description="Peptidase M14" evidence="8">
    <location>
        <begin position="57"/>
        <end position="363"/>
    </location>
</feature>
<dbReference type="CDD" id="cd03143">
    <property type="entry name" value="A4_beta-galactosidase_middle_domain"/>
    <property type="match status" value="1"/>
</dbReference>
<evidence type="ECO:0000256" key="1">
    <source>
        <dbReference type="ARBA" id="ARBA00001947"/>
    </source>
</evidence>
<dbReference type="PANTHER" id="PTHR11705:SF143">
    <property type="entry name" value="SLL0236 PROTEIN"/>
    <property type="match status" value="1"/>
</dbReference>
<dbReference type="InterPro" id="IPR000834">
    <property type="entry name" value="Peptidase_M14"/>
</dbReference>
<dbReference type="SMART" id="SM00631">
    <property type="entry name" value="Zn_pept"/>
    <property type="match status" value="1"/>
</dbReference>
<protein>
    <recommendedName>
        <fullName evidence="8">Peptidase M14 domain-containing protein</fullName>
    </recommendedName>
</protein>
<keyword evidence="10" id="KW-1185">Reference proteome</keyword>
<reference evidence="9 10" key="1">
    <citation type="submission" date="2020-02" db="EMBL/GenBank/DDBJ databases">
        <title>Aliifodinibius halophilus 2W32, complete genome.</title>
        <authorList>
            <person name="Li Y."/>
            <person name="Wu S."/>
        </authorList>
    </citation>
    <scope>NUCLEOTIDE SEQUENCE [LARGE SCALE GENOMIC DNA]</scope>
    <source>
        <strain evidence="9 10">2W32</strain>
    </source>
</reference>
<dbReference type="Pfam" id="PF00246">
    <property type="entry name" value="Peptidase_M14"/>
    <property type="match status" value="1"/>
</dbReference>
<name>A0A6M1THK2_9BACT</name>
<accession>A0A6M1THK2</accession>
<evidence type="ECO:0000256" key="5">
    <source>
        <dbReference type="ARBA" id="ARBA00022833"/>
    </source>
</evidence>
<dbReference type="GO" id="GO:0008270">
    <property type="term" value="F:zinc ion binding"/>
    <property type="evidence" value="ECO:0007669"/>
    <property type="project" value="InterPro"/>
</dbReference>
<organism evidence="9 10">
    <name type="scientific">Fodinibius halophilus</name>
    <dbReference type="NCBI Taxonomy" id="1736908"/>
    <lineage>
        <taxon>Bacteria</taxon>
        <taxon>Pseudomonadati</taxon>
        <taxon>Balneolota</taxon>
        <taxon>Balneolia</taxon>
        <taxon>Balneolales</taxon>
        <taxon>Balneolaceae</taxon>
        <taxon>Fodinibius</taxon>
    </lineage>
</organism>
<evidence type="ECO:0000256" key="2">
    <source>
        <dbReference type="ARBA" id="ARBA00005988"/>
    </source>
</evidence>
<keyword evidence="5" id="KW-0862">Zinc</keyword>
<keyword evidence="7" id="KW-0732">Signal</keyword>
<gene>
    <name evidence="9" type="ORF">G3569_07175</name>
</gene>
<keyword evidence="3" id="KW-0645">Protease</keyword>
<dbReference type="EMBL" id="JAALLS010000007">
    <property type="protein sequence ID" value="NGP88130.1"/>
    <property type="molecule type" value="Genomic_DNA"/>
</dbReference>
<evidence type="ECO:0000313" key="10">
    <source>
        <dbReference type="Proteomes" id="UP000479132"/>
    </source>
</evidence>
<dbReference type="AlphaFoldDB" id="A0A6M1THK2"/>
<dbReference type="Proteomes" id="UP000479132">
    <property type="component" value="Unassembled WGS sequence"/>
</dbReference>
<dbReference type="Gene3D" id="3.40.50.880">
    <property type="match status" value="1"/>
</dbReference>
<comment type="similarity">
    <text evidence="2">Belongs to the peptidase M14 family.</text>
</comment>